<keyword evidence="1" id="KW-0547">Nucleotide-binding</keyword>
<protein>
    <submittedName>
        <fullName evidence="10">Acetoacetate metabolism regulatory protein AtoC</fullName>
    </submittedName>
</protein>
<dbReference type="InterPro" id="IPR008984">
    <property type="entry name" value="SMAD_FHA_dom_sf"/>
</dbReference>
<dbReference type="Pfam" id="PF00498">
    <property type="entry name" value="FHA"/>
    <property type="match status" value="1"/>
</dbReference>
<dbReference type="PROSITE" id="PS00676">
    <property type="entry name" value="SIGMA54_INTERACT_2"/>
    <property type="match status" value="1"/>
</dbReference>
<dbReference type="InterPro" id="IPR002078">
    <property type="entry name" value="Sigma_54_int"/>
</dbReference>
<evidence type="ECO:0000256" key="1">
    <source>
        <dbReference type="ARBA" id="ARBA00022741"/>
    </source>
</evidence>
<dbReference type="PATRIC" id="fig|1254432.3.peg.432"/>
<dbReference type="PRINTS" id="PR01590">
    <property type="entry name" value="HTHFIS"/>
</dbReference>
<dbReference type="KEGG" id="scu:SCE1572_01980"/>
<reference evidence="10 11" key="1">
    <citation type="journal article" date="2013" name="Sci. Rep.">
        <title>Extraordinary expansion of a Sorangium cellulosum genome from an alkaline milieu.</title>
        <authorList>
            <person name="Han K."/>
            <person name="Li Z.F."/>
            <person name="Peng R."/>
            <person name="Zhu L.P."/>
            <person name="Zhou T."/>
            <person name="Wang L.G."/>
            <person name="Li S.G."/>
            <person name="Zhang X.B."/>
            <person name="Hu W."/>
            <person name="Wu Z.H."/>
            <person name="Qin N."/>
            <person name="Li Y.Z."/>
        </authorList>
    </citation>
    <scope>NUCLEOTIDE SEQUENCE [LARGE SCALE GENOMIC DNA]</scope>
    <source>
        <strain evidence="10 11">So0157-2</strain>
    </source>
</reference>
<evidence type="ECO:0000256" key="5">
    <source>
        <dbReference type="ARBA" id="ARBA00023159"/>
    </source>
</evidence>
<dbReference type="Gene3D" id="1.10.8.60">
    <property type="match status" value="1"/>
</dbReference>
<name>S4XJV2_SORCE</name>
<feature type="domain" description="Sigma-54 factor interaction" evidence="9">
    <location>
        <begin position="297"/>
        <end position="519"/>
    </location>
</feature>
<dbReference type="PROSITE" id="PS00675">
    <property type="entry name" value="SIGMA54_INTERACT_1"/>
    <property type="match status" value="1"/>
</dbReference>
<dbReference type="PROSITE" id="PS50006">
    <property type="entry name" value="FHA_DOMAIN"/>
    <property type="match status" value="1"/>
</dbReference>
<evidence type="ECO:0000259" key="8">
    <source>
        <dbReference type="PROSITE" id="PS50006"/>
    </source>
</evidence>
<dbReference type="eggNOG" id="COG1716">
    <property type="taxonomic scope" value="Bacteria"/>
</dbReference>
<accession>S4XJV2</accession>
<dbReference type="FunFam" id="1.10.8.60:FF:000014">
    <property type="entry name" value="DNA-binding transcriptional regulator NtrC"/>
    <property type="match status" value="1"/>
</dbReference>
<keyword evidence="5" id="KW-0010">Activator</keyword>
<dbReference type="GO" id="GO:0005524">
    <property type="term" value="F:ATP binding"/>
    <property type="evidence" value="ECO:0007669"/>
    <property type="project" value="UniProtKB-KW"/>
</dbReference>
<dbReference type="Pfam" id="PF02954">
    <property type="entry name" value="HTH_8"/>
    <property type="match status" value="1"/>
</dbReference>
<dbReference type="PANTHER" id="PTHR32071:SF122">
    <property type="entry name" value="SIGMA FACTOR"/>
    <property type="match status" value="1"/>
</dbReference>
<gene>
    <name evidence="10" type="ORF">SCE1572_01980</name>
</gene>
<evidence type="ECO:0000313" key="10">
    <source>
        <dbReference type="EMBL" id="AGP32050.1"/>
    </source>
</evidence>
<keyword evidence="3" id="KW-0805">Transcription regulation</keyword>
<dbReference type="PROSITE" id="PS50045">
    <property type="entry name" value="SIGMA54_INTERACT_4"/>
    <property type="match status" value="1"/>
</dbReference>
<dbReference type="Pfam" id="PF25601">
    <property type="entry name" value="AAA_lid_14"/>
    <property type="match status" value="1"/>
</dbReference>
<feature type="region of interest" description="Disordered" evidence="7">
    <location>
        <begin position="537"/>
        <end position="590"/>
    </location>
</feature>
<dbReference type="InterPro" id="IPR009057">
    <property type="entry name" value="Homeodomain-like_sf"/>
</dbReference>
<dbReference type="Gene3D" id="2.60.200.20">
    <property type="match status" value="1"/>
</dbReference>
<evidence type="ECO:0000256" key="7">
    <source>
        <dbReference type="SAM" id="MobiDB-lite"/>
    </source>
</evidence>
<dbReference type="Gene3D" id="3.40.50.300">
    <property type="entry name" value="P-loop containing nucleotide triphosphate hydrolases"/>
    <property type="match status" value="1"/>
</dbReference>
<proteinExistence type="predicted"/>
<dbReference type="GO" id="GO:0006355">
    <property type="term" value="P:regulation of DNA-templated transcription"/>
    <property type="evidence" value="ECO:0007669"/>
    <property type="project" value="InterPro"/>
</dbReference>
<dbReference type="Gene3D" id="1.10.10.60">
    <property type="entry name" value="Homeodomain-like"/>
    <property type="match status" value="1"/>
</dbReference>
<dbReference type="InterPro" id="IPR025944">
    <property type="entry name" value="Sigma_54_int_dom_CS"/>
</dbReference>
<keyword evidence="6" id="KW-0804">Transcription</keyword>
<dbReference type="SMART" id="SM00240">
    <property type="entry name" value="FHA"/>
    <property type="match status" value="1"/>
</dbReference>
<dbReference type="PROSITE" id="PS00688">
    <property type="entry name" value="SIGMA54_INTERACT_3"/>
    <property type="match status" value="1"/>
</dbReference>
<keyword evidence="4" id="KW-0238">DNA-binding</keyword>
<dbReference type="HOGENOM" id="CLU_000445_119_3_7"/>
<dbReference type="InterPro" id="IPR000253">
    <property type="entry name" value="FHA_dom"/>
</dbReference>
<dbReference type="SMART" id="SM00382">
    <property type="entry name" value="AAA"/>
    <property type="match status" value="1"/>
</dbReference>
<evidence type="ECO:0000256" key="6">
    <source>
        <dbReference type="ARBA" id="ARBA00023163"/>
    </source>
</evidence>
<dbReference type="InterPro" id="IPR025662">
    <property type="entry name" value="Sigma_54_int_dom_ATP-bd_1"/>
</dbReference>
<evidence type="ECO:0000313" key="11">
    <source>
        <dbReference type="Proteomes" id="UP000014803"/>
    </source>
</evidence>
<dbReference type="CDD" id="cd00060">
    <property type="entry name" value="FHA"/>
    <property type="match status" value="1"/>
</dbReference>
<evidence type="ECO:0000256" key="4">
    <source>
        <dbReference type="ARBA" id="ARBA00023125"/>
    </source>
</evidence>
<dbReference type="CDD" id="cd00009">
    <property type="entry name" value="AAA"/>
    <property type="match status" value="1"/>
</dbReference>
<organism evidence="10 11">
    <name type="scientific">Sorangium cellulosum So0157-2</name>
    <dbReference type="NCBI Taxonomy" id="1254432"/>
    <lineage>
        <taxon>Bacteria</taxon>
        <taxon>Pseudomonadati</taxon>
        <taxon>Myxococcota</taxon>
        <taxon>Polyangia</taxon>
        <taxon>Polyangiales</taxon>
        <taxon>Polyangiaceae</taxon>
        <taxon>Sorangium</taxon>
    </lineage>
</organism>
<feature type="compositionally biased region" description="Basic and acidic residues" evidence="7">
    <location>
        <begin position="537"/>
        <end position="546"/>
    </location>
</feature>
<dbReference type="SUPFAM" id="SSF46689">
    <property type="entry name" value="Homeodomain-like"/>
    <property type="match status" value="1"/>
</dbReference>
<dbReference type="InterPro" id="IPR025943">
    <property type="entry name" value="Sigma_54_int_dom_ATP-bd_2"/>
</dbReference>
<sequence length="637" mass="68119">MESGEGRYMQSSEPVRDDAGTTWTLEAGVPSALQQSAALRIALMWRHAGKIETRLLSPDTPLVVGRSAPAALWIDDRTLSREHARFVLSGGRVWVDDLGSKNGTFLDGRRVSRARIAVGDEIVLGNVALRVQALGAGGESLDLEGEERLLRRVEDELTRARHFRRPFALLHVRIGAAATAEGWIKLVRACLQPVHRVALYGTGAAQVFLPETGAEEANRIAQAIAASSIGGDARLLVGCIVYPDAGSSANELFAAAREAARRASPERPVAHGPSAAAATVLAGEDPAVGGLIAGQRMRALLEAVKRVAASRIPVVLHGETGTGKEVLARMIHESGPRKGMRMVRVNCGAIPKDLVESTLFGHERGAFTGALQQQKGVFEEADGGTVFLDEIGELPPAAQAALLRVLEVGAFSRVGSSREIEVDVRVVAATHRDLEAMAASGAFREDLFYRLSGVVVDIPPLRERRDEIEPLARHFLRAAGEANGRDVDGVAPEALALLGAYAWPGNVRELRNVIERAVVVARGAIIEPEDLPPRVRAAERAAEPERVPNAGRASEPGGLSTLLDSRSRSSAPPAPEEAPAEAGRPARGKVQQYEAKLLHDTLEAAGWSRAEAARRLGMPVRTLSYRMKVLGVKRPSC</sequence>
<dbReference type="PANTHER" id="PTHR32071">
    <property type="entry name" value="TRANSCRIPTIONAL REGULATORY PROTEIN"/>
    <property type="match status" value="1"/>
</dbReference>
<dbReference type="Pfam" id="PF00158">
    <property type="entry name" value="Sigma54_activat"/>
    <property type="match status" value="1"/>
</dbReference>
<dbReference type="InterPro" id="IPR003593">
    <property type="entry name" value="AAA+_ATPase"/>
</dbReference>
<dbReference type="Proteomes" id="UP000014803">
    <property type="component" value="Chromosome"/>
</dbReference>
<dbReference type="InterPro" id="IPR027417">
    <property type="entry name" value="P-loop_NTPase"/>
</dbReference>
<evidence type="ECO:0000256" key="3">
    <source>
        <dbReference type="ARBA" id="ARBA00023015"/>
    </source>
</evidence>
<dbReference type="FunFam" id="3.40.50.300:FF:000006">
    <property type="entry name" value="DNA-binding transcriptional regulator NtrC"/>
    <property type="match status" value="1"/>
</dbReference>
<dbReference type="InterPro" id="IPR058031">
    <property type="entry name" value="AAA_lid_NorR"/>
</dbReference>
<dbReference type="STRING" id="1254432.SCE1572_01980"/>
<dbReference type="GO" id="GO:0043565">
    <property type="term" value="F:sequence-specific DNA binding"/>
    <property type="evidence" value="ECO:0007669"/>
    <property type="project" value="InterPro"/>
</dbReference>
<dbReference type="SUPFAM" id="SSF52540">
    <property type="entry name" value="P-loop containing nucleoside triphosphate hydrolases"/>
    <property type="match status" value="1"/>
</dbReference>
<feature type="compositionally biased region" description="Low complexity" evidence="7">
    <location>
        <begin position="559"/>
        <end position="571"/>
    </location>
</feature>
<feature type="domain" description="FHA" evidence="8">
    <location>
        <begin position="62"/>
        <end position="111"/>
    </location>
</feature>
<keyword evidence="2" id="KW-0067">ATP-binding</keyword>
<dbReference type="EMBL" id="CP003969">
    <property type="protein sequence ID" value="AGP32050.1"/>
    <property type="molecule type" value="Genomic_DNA"/>
</dbReference>
<dbReference type="InterPro" id="IPR002197">
    <property type="entry name" value="HTH_Fis"/>
</dbReference>
<dbReference type="SUPFAM" id="SSF49879">
    <property type="entry name" value="SMAD/FHA domain"/>
    <property type="match status" value="1"/>
</dbReference>
<evidence type="ECO:0000256" key="2">
    <source>
        <dbReference type="ARBA" id="ARBA00022840"/>
    </source>
</evidence>
<evidence type="ECO:0000259" key="9">
    <source>
        <dbReference type="PROSITE" id="PS50045"/>
    </source>
</evidence>
<dbReference type="eggNOG" id="COG3829">
    <property type="taxonomic scope" value="Bacteria"/>
</dbReference>
<dbReference type="AlphaFoldDB" id="S4XJV2"/>